<dbReference type="SUPFAM" id="SSF51735">
    <property type="entry name" value="NAD(P)-binding Rossmann-fold domains"/>
    <property type="match status" value="1"/>
</dbReference>
<reference evidence="4 5" key="1">
    <citation type="submission" date="2015-03" db="EMBL/GenBank/DDBJ databases">
        <title>Genomics and transcriptomics of the oil-accumulating basidiomycete yeast T. oleaginosus allow insights into substrate utilization and the diverse evolutionary trajectories of mating systems in fungi.</title>
        <authorList>
            <consortium name="DOE Joint Genome Institute"/>
            <person name="Kourist R."/>
            <person name="Kracht O."/>
            <person name="Bracharz F."/>
            <person name="Lipzen A."/>
            <person name="Nolan M."/>
            <person name="Ohm R."/>
            <person name="Grigoriev I."/>
            <person name="Sun S."/>
            <person name="Heitman J."/>
            <person name="Bruck T."/>
            <person name="Nowrousian M."/>
        </authorList>
    </citation>
    <scope>NUCLEOTIDE SEQUENCE [LARGE SCALE GENOMIC DNA]</scope>
    <source>
        <strain evidence="4 5">IBC0246</strain>
    </source>
</reference>
<keyword evidence="2" id="KW-0560">Oxidoreductase</keyword>
<sequence length="318" mass="33718">MSLRHPIAINNLASSALPSARHLLTTTRLTLRPAAQHYFSTSRSLNMDPKPITNTPTPLSFRGASGKPGLPKMKGKRILVIGGSGGVGSHLVDRYAQAGAHVIIASRTPEKASAALKAAQARNPGTDISSMAGDTTTFAGAKAFADTVSATGQVDHVALAVGGWWSGATLWDVPPHVVDTFFTGVPTAYLANLQAWAPRLLRGHAMIWILGGSGYNPVPGSGPVCMGSASLFMAQSVVEREIAMTGAPFRLFSLANGPLNTRQRGALHSSPSFPDADEVADLSLALMERQDVLSHGLTLRNRDHIKMYYDQLGLTPHR</sequence>
<dbReference type="AlphaFoldDB" id="A0A0J0XBY0"/>
<evidence type="ECO:0000256" key="3">
    <source>
        <dbReference type="SAM" id="MobiDB-lite"/>
    </source>
</evidence>
<evidence type="ECO:0000313" key="4">
    <source>
        <dbReference type="EMBL" id="KLT38578.1"/>
    </source>
</evidence>
<accession>A0A0J0XBY0</accession>
<gene>
    <name evidence="4" type="ORF">CC85DRAFT_289391</name>
</gene>
<name>A0A0J0XBY0_9TREE</name>
<feature type="region of interest" description="Disordered" evidence="3">
    <location>
        <begin position="43"/>
        <end position="68"/>
    </location>
</feature>
<organism evidence="4 5">
    <name type="scientific">Cutaneotrichosporon oleaginosum</name>
    <dbReference type="NCBI Taxonomy" id="879819"/>
    <lineage>
        <taxon>Eukaryota</taxon>
        <taxon>Fungi</taxon>
        <taxon>Dikarya</taxon>
        <taxon>Basidiomycota</taxon>
        <taxon>Agaricomycotina</taxon>
        <taxon>Tremellomycetes</taxon>
        <taxon>Trichosporonales</taxon>
        <taxon>Trichosporonaceae</taxon>
        <taxon>Cutaneotrichosporon</taxon>
    </lineage>
</organism>
<protein>
    <submittedName>
        <fullName evidence="4">NAD(P)-binding protein</fullName>
    </submittedName>
</protein>
<dbReference type="Proteomes" id="UP000053611">
    <property type="component" value="Unassembled WGS sequence"/>
</dbReference>
<dbReference type="PANTHER" id="PTHR43669:SF3">
    <property type="entry name" value="ALCOHOL DEHYDROGENASE, PUTATIVE (AFU_ORTHOLOGUE AFUA_3G03445)-RELATED"/>
    <property type="match status" value="1"/>
</dbReference>
<dbReference type="RefSeq" id="XP_018275069.1">
    <property type="nucleotide sequence ID" value="XM_018424619.1"/>
</dbReference>
<dbReference type="GeneID" id="28985222"/>
<evidence type="ECO:0000256" key="1">
    <source>
        <dbReference type="ARBA" id="ARBA00006484"/>
    </source>
</evidence>
<evidence type="ECO:0000256" key="2">
    <source>
        <dbReference type="ARBA" id="ARBA00023002"/>
    </source>
</evidence>
<dbReference type="OrthoDB" id="10593379at2759"/>
<dbReference type="InterPro" id="IPR036291">
    <property type="entry name" value="NAD(P)-bd_dom_sf"/>
</dbReference>
<dbReference type="EMBL" id="KQ087296">
    <property type="protein sequence ID" value="KLT38578.1"/>
    <property type="molecule type" value="Genomic_DNA"/>
</dbReference>
<comment type="similarity">
    <text evidence="1">Belongs to the short-chain dehydrogenases/reductases (SDR) family.</text>
</comment>
<dbReference type="STRING" id="879819.A0A0J0XBY0"/>
<dbReference type="PANTHER" id="PTHR43669">
    <property type="entry name" value="5-KETO-D-GLUCONATE 5-REDUCTASE"/>
    <property type="match status" value="1"/>
</dbReference>
<dbReference type="GO" id="GO:0016491">
    <property type="term" value="F:oxidoreductase activity"/>
    <property type="evidence" value="ECO:0007669"/>
    <property type="project" value="UniProtKB-KW"/>
</dbReference>
<dbReference type="Gene3D" id="3.40.50.720">
    <property type="entry name" value="NAD(P)-binding Rossmann-like Domain"/>
    <property type="match status" value="1"/>
</dbReference>
<keyword evidence="5" id="KW-1185">Reference proteome</keyword>
<evidence type="ECO:0000313" key="5">
    <source>
        <dbReference type="Proteomes" id="UP000053611"/>
    </source>
</evidence>
<proteinExistence type="inferred from homology"/>
<dbReference type="Pfam" id="PF00106">
    <property type="entry name" value="adh_short"/>
    <property type="match status" value="1"/>
</dbReference>
<dbReference type="InterPro" id="IPR002347">
    <property type="entry name" value="SDR_fam"/>
</dbReference>